<feature type="region of interest" description="Disordered" evidence="1">
    <location>
        <begin position="1"/>
        <end position="20"/>
    </location>
</feature>
<gene>
    <name evidence="2" type="ORF">N0V93_008992</name>
</gene>
<comment type="caution">
    <text evidence="2">The sequence shown here is derived from an EMBL/GenBank/DDBJ whole genome shotgun (WGS) entry which is preliminary data.</text>
</comment>
<dbReference type="AlphaFoldDB" id="A0A9W8YIU8"/>
<proteinExistence type="predicted"/>
<keyword evidence="3" id="KW-1185">Reference proteome</keyword>
<dbReference type="InterPro" id="IPR036388">
    <property type="entry name" value="WH-like_DNA-bd_sf"/>
</dbReference>
<evidence type="ECO:0000313" key="2">
    <source>
        <dbReference type="EMBL" id="KAJ4386100.1"/>
    </source>
</evidence>
<feature type="compositionally biased region" description="Polar residues" evidence="1">
    <location>
        <begin position="235"/>
        <end position="248"/>
    </location>
</feature>
<protein>
    <submittedName>
        <fullName evidence="2">Uncharacterized protein</fullName>
    </submittedName>
</protein>
<accession>A0A9W8YIU8</accession>
<feature type="compositionally biased region" description="Polar residues" evidence="1">
    <location>
        <begin position="86"/>
        <end position="97"/>
    </location>
</feature>
<dbReference type="Proteomes" id="UP001140453">
    <property type="component" value="Unassembled WGS sequence"/>
</dbReference>
<dbReference type="EMBL" id="JAPEVB010000006">
    <property type="protein sequence ID" value="KAJ4386100.1"/>
    <property type="molecule type" value="Genomic_DNA"/>
</dbReference>
<reference evidence="2" key="1">
    <citation type="submission" date="2022-10" db="EMBL/GenBank/DDBJ databases">
        <title>Tapping the CABI collections for fungal endophytes: first genome assemblies for Collariella, Neodidymelliopsis, Ascochyta clinopodiicola, Didymella pomorum, Didymosphaeria variabile, Neocosmospora piperis and Neocucurbitaria cava.</title>
        <authorList>
            <person name="Hill R."/>
        </authorList>
    </citation>
    <scope>NUCLEOTIDE SEQUENCE</scope>
    <source>
        <strain evidence="2">IMI 355082</strain>
    </source>
</reference>
<feature type="compositionally biased region" description="Polar residues" evidence="1">
    <location>
        <begin position="108"/>
        <end position="119"/>
    </location>
</feature>
<evidence type="ECO:0000313" key="3">
    <source>
        <dbReference type="Proteomes" id="UP001140453"/>
    </source>
</evidence>
<feature type="region of interest" description="Disordered" evidence="1">
    <location>
        <begin position="424"/>
        <end position="443"/>
    </location>
</feature>
<dbReference type="SUPFAM" id="SSF46689">
    <property type="entry name" value="Homeodomain-like"/>
    <property type="match status" value="1"/>
</dbReference>
<sequence length="443" mass="49930">MTAMQSIVKEVPTASLPNKVPVASLLISPPEQTPYESFEQGQQANMNSSSSSSSSSMLPPMQKPRRNLAQQPPSPPISPLKKSTDQVHSPTASSNVTDPILYPEELTSPGQPLFNNNHRPSSVEAIDITRHMYARRHKPLKRGVKTPDRLDYEYFAYVVTAWNGAYERLRTDAERAAYQQAELAQVRLDDRARLGSHTENRKLAKKYPTTNHKLLKAKPDRPSITVKDVIASATGPRNSPKVTKSGRQSAKPRVKASPAAEEKKSKVSKTQTVDIDYNHVPDYCPPVGILDSKKMSIPSVSNPRPFEDGELHLLPLLHPQEQELARNLRIGPATYLTTKRRIFVDRLYFYYFEKEVREEQEAEGVRDKLFVKDFKKTHAQYAGKIDVNKSSKLHEAFDSVGWFDRKWCEGHTMPTFDNAKDKHFSPGDGNGKPGPQVFFNRKA</sequence>
<name>A0A9W8YIU8_9PEZI</name>
<organism evidence="2 3">
    <name type="scientific">Gnomoniopsis smithogilvyi</name>
    <dbReference type="NCBI Taxonomy" id="1191159"/>
    <lineage>
        <taxon>Eukaryota</taxon>
        <taxon>Fungi</taxon>
        <taxon>Dikarya</taxon>
        <taxon>Ascomycota</taxon>
        <taxon>Pezizomycotina</taxon>
        <taxon>Sordariomycetes</taxon>
        <taxon>Sordariomycetidae</taxon>
        <taxon>Diaporthales</taxon>
        <taxon>Gnomoniaceae</taxon>
        <taxon>Gnomoniopsis</taxon>
    </lineage>
</organism>
<feature type="region of interest" description="Disordered" evidence="1">
    <location>
        <begin position="230"/>
        <end position="269"/>
    </location>
</feature>
<feature type="region of interest" description="Disordered" evidence="1">
    <location>
        <begin position="31"/>
        <end position="119"/>
    </location>
</feature>
<dbReference type="Gene3D" id="1.10.10.10">
    <property type="entry name" value="Winged helix-like DNA-binding domain superfamily/Winged helix DNA-binding domain"/>
    <property type="match status" value="1"/>
</dbReference>
<dbReference type="OrthoDB" id="5598695at2759"/>
<evidence type="ECO:0000256" key="1">
    <source>
        <dbReference type="SAM" id="MobiDB-lite"/>
    </source>
</evidence>
<dbReference type="InterPro" id="IPR009057">
    <property type="entry name" value="Homeodomain-like_sf"/>
</dbReference>